<sequence>MIKKCKVVDKHKHVLTYSFGFTLIELIIVMAVLAGLAGIGVSQFPAIQKRGRDTQRRSDVKQYQTALEIYANRTNGFYPNGSVAINSLCVTLGTSACPVDPKGLPNSYRYSSNTTIYVLWAKLEQPAIPGATEYFVVCSTGESGDTATDPSTTAPNCPI</sequence>
<evidence type="ECO:0000313" key="4">
    <source>
        <dbReference type="Proteomes" id="UP000034081"/>
    </source>
</evidence>
<comment type="caution">
    <text evidence="3">The sequence shown here is derived from an EMBL/GenBank/DDBJ whole genome shotgun (WGS) entry which is preliminary data.</text>
</comment>
<keyword evidence="2" id="KW-1133">Transmembrane helix</keyword>
<dbReference type="PRINTS" id="PR00813">
    <property type="entry name" value="BCTERIALGSPG"/>
</dbReference>
<feature type="transmembrane region" description="Helical" evidence="2">
    <location>
        <begin position="20"/>
        <end position="47"/>
    </location>
</feature>
<accession>A0A0G0LD96</accession>
<evidence type="ECO:0000256" key="1">
    <source>
        <dbReference type="ARBA" id="ARBA00022481"/>
    </source>
</evidence>
<dbReference type="Gene3D" id="3.30.700.10">
    <property type="entry name" value="Glycoprotein, Type 4 Pilin"/>
    <property type="match status" value="1"/>
</dbReference>
<keyword evidence="1" id="KW-0488">Methylation</keyword>
<dbReference type="STRING" id="1618570.UT08_C0003G0058"/>
<dbReference type="AlphaFoldDB" id="A0A0G0LD96"/>
<gene>
    <name evidence="3" type="ORF">UT08_C0003G0058</name>
</gene>
<dbReference type="GO" id="GO:0015628">
    <property type="term" value="P:protein secretion by the type II secretion system"/>
    <property type="evidence" value="ECO:0007669"/>
    <property type="project" value="InterPro"/>
</dbReference>
<keyword evidence="2" id="KW-0472">Membrane</keyword>
<protein>
    <recommendedName>
        <fullName evidence="5">General secretion pathway protein G</fullName>
    </recommendedName>
</protein>
<dbReference type="InterPro" id="IPR045584">
    <property type="entry name" value="Pilin-like"/>
</dbReference>
<dbReference type="SUPFAM" id="SSF54523">
    <property type="entry name" value="Pili subunits"/>
    <property type="match status" value="1"/>
</dbReference>
<keyword evidence="2" id="KW-0812">Transmembrane</keyword>
<organism evidence="3 4">
    <name type="scientific">Candidatus Woesebacteria bacterium GW2011_GWB1_38_8</name>
    <dbReference type="NCBI Taxonomy" id="1618570"/>
    <lineage>
        <taxon>Bacteria</taxon>
        <taxon>Candidatus Woeseibacteriota</taxon>
    </lineage>
</organism>
<dbReference type="Pfam" id="PF07963">
    <property type="entry name" value="N_methyl"/>
    <property type="match status" value="1"/>
</dbReference>
<dbReference type="Proteomes" id="UP000034081">
    <property type="component" value="Unassembled WGS sequence"/>
</dbReference>
<dbReference type="InterPro" id="IPR000983">
    <property type="entry name" value="Bac_GSPG_pilin"/>
</dbReference>
<evidence type="ECO:0000313" key="3">
    <source>
        <dbReference type="EMBL" id="KKQ85895.1"/>
    </source>
</evidence>
<dbReference type="NCBIfam" id="TIGR02532">
    <property type="entry name" value="IV_pilin_GFxxxE"/>
    <property type="match status" value="1"/>
</dbReference>
<evidence type="ECO:0000256" key="2">
    <source>
        <dbReference type="SAM" id="Phobius"/>
    </source>
</evidence>
<dbReference type="EMBL" id="LBVL01000003">
    <property type="protein sequence ID" value="KKQ85895.1"/>
    <property type="molecule type" value="Genomic_DNA"/>
</dbReference>
<name>A0A0G0LD96_9BACT</name>
<evidence type="ECO:0008006" key="5">
    <source>
        <dbReference type="Google" id="ProtNLM"/>
    </source>
</evidence>
<dbReference type="InterPro" id="IPR012902">
    <property type="entry name" value="N_methyl_site"/>
</dbReference>
<dbReference type="GO" id="GO:0015627">
    <property type="term" value="C:type II protein secretion system complex"/>
    <property type="evidence" value="ECO:0007669"/>
    <property type="project" value="InterPro"/>
</dbReference>
<reference evidence="3 4" key="1">
    <citation type="journal article" date="2015" name="Nature">
        <title>rRNA introns, odd ribosomes, and small enigmatic genomes across a large radiation of phyla.</title>
        <authorList>
            <person name="Brown C.T."/>
            <person name="Hug L.A."/>
            <person name="Thomas B.C."/>
            <person name="Sharon I."/>
            <person name="Castelle C.J."/>
            <person name="Singh A."/>
            <person name="Wilkins M.J."/>
            <person name="Williams K.H."/>
            <person name="Banfield J.F."/>
        </authorList>
    </citation>
    <scope>NUCLEOTIDE SEQUENCE [LARGE SCALE GENOMIC DNA]</scope>
</reference>
<proteinExistence type="predicted"/>